<protein>
    <submittedName>
        <fullName evidence="1">Uncharacterized protein</fullName>
    </submittedName>
</protein>
<evidence type="ECO:0000313" key="1">
    <source>
        <dbReference type="EMBL" id="GFF31151.1"/>
    </source>
</evidence>
<gene>
    <name evidence="1" type="ORF">IFM46972_03141</name>
</gene>
<proteinExistence type="predicted"/>
<reference evidence="1 2" key="1">
    <citation type="submission" date="2020-01" db="EMBL/GenBank/DDBJ databases">
        <title>Draft genome sequence of Aspergillus udagawae IFM 46972.</title>
        <authorList>
            <person name="Takahashi H."/>
            <person name="Yaguchi T."/>
        </authorList>
    </citation>
    <scope>NUCLEOTIDE SEQUENCE [LARGE SCALE GENOMIC DNA]</scope>
    <source>
        <strain evidence="1 2">IFM 46972</strain>
    </source>
</reference>
<dbReference type="EMBL" id="BLKC01000016">
    <property type="protein sequence ID" value="GFF31151.1"/>
    <property type="molecule type" value="Genomic_DNA"/>
</dbReference>
<comment type="caution">
    <text evidence="1">The sequence shown here is derived from an EMBL/GenBank/DDBJ whole genome shotgun (WGS) entry which is preliminary data.</text>
</comment>
<accession>A0A8H3NG62</accession>
<dbReference type="AlphaFoldDB" id="A0A8H3NG62"/>
<name>A0A8H3NG62_9EURO</name>
<organism evidence="1 2">
    <name type="scientific">Aspergillus udagawae</name>
    <dbReference type="NCBI Taxonomy" id="91492"/>
    <lineage>
        <taxon>Eukaryota</taxon>
        <taxon>Fungi</taxon>
        <taxon>Dikarya</taxon>
        <taxon>Ascomycota</taxon>
        <taxon>Pezizomycotina</taxon>
        <taxon>Eurotiomycetes</taxon>
        <taxon>Eurotiomycetidae</taxon>
        <taxon>Eurotiales</taxon>
        <taxon>Aspergillaceae</taxon>
        <taxon>Aspergillus</taxon>
        <taxon>Aspergillus subgen. Fumigati</taxon>
    </lineage>
</organism>
<evidence type="ECO:0000313" key="2">
    <source>
        <dbReference type="Proteomes" id="UP000465221"/>
    </source>
</evidence>
<dbReference type="Proteomes" id="UP000465221">
    <property type="component" value="Unassembled WGS sequence"/>
</dbReference>
<sequence length="153" mass="17742">MSTAIKNHQKMVNKKKPYSKKSVNIPLYVNHIISFLRWMRRLVILLCTSCALVIMKYSRWNLSQRLQERYILNFPRIRLNLLATLTNNFKLLSHWTKIAFSTKSEFYLGIGKDPAFDKAVMRMAVNIYSEVLPRQVTKTTRGGVCVAEEGAIC</sequence>